<comment type="similarity">
    <text evidence="1 5">Belongs to the SINA (Seven in absentia) family.</text>
</comment>
<feature type="domain" description="Seven-in-absentia protein TRAF-like" evidence="7">
    <location>
        <begin position="335"/>
        <end position="429"/>
    </location>
</feature>
<keyword evidence="10" id="KW-1185">Reference proteome</keyword>
<dbReference type="Proteomes" id="UP000618051">
    <property type="component" value="Unassembled WGS sequence"/>
</dbReference>
<dbReference type="CDD" id="cd03829">
    <property type="entry name" value="Sina"/>
    <property type="match status" value="1"/>
</dbReference>
<dbReference type="EC" id="2.3.2.27" evidence="5"/>
<dbReference type="InterPro" id="IPR008974">
    <property type="entry name" value="TRAF-like"/>
</dbReference>
<evidence type="ECO:0000256" key="4">
    <source>
        <dbReference type="ARBA" id="ARBA00022833"/>
    </source>
</evidence>
<dbReference type="EMBL" id="JADDUC010000159">
    <property type="protein sequence ID" value="KAG0116811.1"/>
    <property type="molecule type" value="Genomic_DNA"/>
</dbReference>
<dbReference type="GO" id="GO:0031624">
    <property type="term" value="F:ubiquitin conjugating enzyme binding"/>
    <property type="evidence" value="ECO:0007669"/>
    <property type="project" value="TreeGrafter"/>
</dbReference>
<dbReference type="InterPro" id="IPR018121">
    <property type="entry name" value="7-in-absentia-prot_TRAF-dom"/>
</dbReference>
<keyword evidence="2 5" id="KW-0479">Metal-binding</keyword>
<dbReference type="GO" id="GO:0016567">
    <property type="term" value="P:protein ubiquitination"/>
    <property type="evidence" value="ECO:0007669"/>
    <property type="project" value="UniProtKB-UniPathway"/>
</dbReference>
<organism evidence="8">
    <name type="scientific">Lamprotornis superbus</name>
    <dbReference type="NCBI Taxonomy" id="245042"/>
    <lineage>
        <taxon>Eukaryota</taxon>
        <taxon>Metazoa</taxon>
        <taxon>Chordata</taxon>
        <taxon>Craniata</taxon>
        <taxon>Vertebrata</taxon>
        <taxon>Euteleostomi</taxon>
        <taxon>Archelosauria</taxon>
        <taxon>Archosauria</taxon>
        <taxon>Dinosauria</taxon>
        <taxon>Saurischia</taxon>
        <taxon>Theropoda</taxon>
        <taxon>Coelurosauria</taxon>
        <taxon>Aves</taxon>
        <taxon>Neognathae</taxon>
        <taxon>Neoaves</taxon>
        <taxon>Telluraves</taxon>
        <taxon>Australaves</taxon>
        <taxon>Passeriformes</taxon>
        <taxon>Sturnidae</taxon>
        <taxon>Lamprotornis</taxon>
    </lineage>
</organism>
<evidence type="ECO:0000256" key="6">
    <source>
        <dbReference type="SAM" id="MobiDB-lite"/>
    </source>
</evidence>
<feature type="region of interest" description="Disordered" evidence="6">
    <location>
        <begin position="1105"/>
        <end position="1127"/>
    </location>
</feature>
<keyword evidence="3 5" id="KW-0863">Zinc-finger</keyword>
<comment type="pathway">
    <text evidence="5">Protein modification; protein ubiquitination.</text>
</comment>
<evidence type="ECO:0000313" key="8">
    <source>
        <dbReference type="EMBL" id="KAG0116811.1"/>
    </source>
</evidence>
<feature type="region of interest" description="Disordered" evidence="6">
    <location>
        <begin position="461"/>
        <end position="483"/>
    </location>
</feature>
<evidence type="ECO:0000256" key="2">
    <source>
        <dbReference type="ARBA" id="ARBA00022723"/>
    </source>
</evidence>
<reference evidence="9 10" key="2">
    <citation type="journal article" date="2021" name="J. Hered.">
        <title>Feather Gene Expression Elucidates the Developmental Basis of Plumage Iridescence in African Starlings.</title>
        <authorList>
            <person name="Rubenstein D.R."/>
            <person name="Corvelo A."/>
            <person name="MacManes M.D."/>
            <person name="Maia R."/>
            <person name="Narzisi G."/>
            <person name="Rousaki A."/>
            <person name="Vandenabeele P."/>
            <person name="Shawkey M.D."/>
            <person name="Solomon J."/>
        </authorList>
    </citation>
    <scope>NUCLEOTIDE SEQUENCE [LARGE SCALE GENOMIC DNA]</scope>
    <source>
        <strain evidence="9">SS15</strain>
    </source>
</reference>
<name>A0A835NKP1_9PASS</name>
<dbReference type="Pfam" id="PF03145">
    <property type="entry name" value="Sina_TRAF"/>
    <property type="match status" value="1"/>
</dbReference>
<comment type="function">
    <text evidence="5">E3 ubiquitin-protein ligase that mediates ubiquitination and subsequent proteasomal degradation of target proteins. E3 ubiquitin ligases accept ubiquitin from an E2 ubiquitin-conjugating enzyme in the form of a thioester and then directly transfers the ubiquitin to targeted substrates.</text>
</comment>
<dbReference type="PANTHER" id="PTHR45877:SF5">
    <property type="entry name" value="SEVEN IN ABSENTIA HOMOLOG 3"/>
    <property type="match status" value="1"/>
</dbReference>
<feature type="region of interest" description="Disordered" evidence="6">
    <location>
        <begin position="667"/>
        <end position="700"/>
    </location>
</feature>
<dbReference type="PANTHER" id="PTHR45877">
    <property type="entry name" value="E3 UBIQUITIN-PROTEIN LIGASE SIAH2"/>
    <property type="match status" value="1"/>
</dbReference>
<dbReference type="InterPro" id="IPR004162">
    <property type="entry name" value="SINA-like_animal"/>
</dbReference>
<dbReference type="Gene3D" id="2.60.210.10">
    <property type="entry name" value="Apoptosis, Tumor Necrosis Factor Receptor Associated Protein 2, Chain A"/>
    <property type="match status" value="1"/>
</dbReference>
<sequence>MGSRKEPQPDQGGTPVKLYQSTLIIIIITAWTSTMTRARHLPLLLREIQRLGCGQQQAELYHPSFSLCLKGFQLTLSTPGASICPETNPSLQPATNLKPADPFTCTAVVYSKGQHGLHSECAAKQDSSELLRGLTEQQPRFGFSVEFMFPSEYNNNITSVITVVASRSDMLPGISIQHTNSDYSVDRPLGVKDNGTVFHLRTGTKKNKKSTKDVNVNHKINSPLCDPAQKPPDPPLTAPSKEPSEWYAPTRCAAAQESTEQGLLPPCHHHEAVHDPQLVPCTCPLFSCPWEGHLEVVVSHLRQTHRINILQGAEIVFLATDMHLPAPTDWIIMHSCLGHQFLLVLRKQEKHEGHPQFFATMMLIGTPSQANNFTYRLELNRNQRRLKWEATPRSVLERVDSVISDGDCLVLNTSLAQLFSDNGSLAIGIAITTSKVHSSEAEMSSQPMAEPEMANVLWGQGQRQPHDTAGSPGGEHSEEAQCSKAVEQHKAATGCCYGETVGVSKEGVDESRAKQPGLRSRCCRSVQRQWDHSKDQGTEADVSPGRDLAPEAATCPLTSGCEPLHILLAQLISALLPCCPHKIGFDFSQRCSSGENYRVDIILKGLLTHSIPQHLQMGGVRMLVCCGPRGQLVPEKAQGAAHSKREQQGTLGWNLFTMTQMMRCPGSPFGEAQKGSSPTSPQGLPGAGCLRHQHYDSSSRQAGVPLPVCQAVENLKRLEEEYVASKEAFKLQRVQDYIEQTNLALFKTKTTRRTSRNLVCDAEPEEASSSLPAKQAKIAIKFPERPLKKEEILTAPATYSPTAQPTGPVPKESRLCLILAISEAASRPASPFRLAQLLHLQTSGFQRTFEGLLNHSQIYELTELNLEKDQENVAVSFILLDKGWCQQQHIRVQVLGVAGLLGREQAQGSPCLEMLLDGWVPMSQGPFALMGPLSMADQSTGQMADCPPVPMYIIITPLELLQNSTDMLVLHPSHSSQVLQPDTEEILSSTKPSLTCHESLLTSQDHMLPISASHMPAAGSPPSWAGCCNTPSTCTFRAVLSLPQLTACDGSQSDQQGYTPNTQCLEAHGFHIAAEELEIWELVVPSVTNQLALALSQRHLDWCRGDGKEQPGHREQGQSKRGNTRSHISPMKHLQETMAAILTLTGLNRINSVSLLDKYKDMLRKVDGNFVFIVLHLALLSSEHLSTAEKKRTLCIMCCKSLQKDILRGFWHRSCQQNRQRLGRQAAQVLNGKLLTKHHKLWSDNFLRIRMCSSTIKQPKASVREPAIRTRK</sequence>
<evidence type="ECO:0000256" key="5">
    <source>
        <dbReference type="RuleBase" id="RU201113"/>
    </source>
</evidence>
<gene>
    <name evidence="9" type="ORF">IHE44_0005360</name>
    <name evidence="8" type="ORF">IHE44_003506</name>
</gene>
<keyword evidence="5" id="KW-0833">Ubl conjugation pathway</keyword>
<comment type="domain">
    <text evidence="5">The RING-type zinc finger domain is essential for ubiquitin ligase activity.</text>
</comment>
<reference evidence="9" key="3">
    <citation type="submission" date="2022-01" db="EMBL/GenBank/DDBJ databases">
        <authorList>
            <person name="Rubenstein D.R."/>
        </authorList>
    </citation>
    <scope>NUCLEOTIDE SEQUENCE</scope>
    <source>
        <strain evidence="9">SS15</strain>
        <tissue evidence="9">Liver</tissue>
    </source>
</reference>
<evidence type="ECO:0000256" key="1">
    <source>
        <dbReference type="ARBA" id="ARBA00009119"/>
    </source>
</evidence>
<dbReference type="GO" id="GO:0043161">
    <property type="term" value="P:proteasome-mediated ubiquitin-dependent protein catabolic process"/>
    <property type="evidence" value="ECO:0007669"/>
    <property type="project" value="TreeGrafter"/>
</dbReference>
<dbReference type="EMBL" id="JADDUC020000002">
    <property type="protein sequence ID" value="KAI1241858.1"/>
    <property type="molecule type" value="Genomic_DNA"/>
</dbReference>
<protein>
    <recommendedName>
        <fullName evidence="5">E3 ubiquitin-protein ligase</fullName>
        <ecNumber evidence="5">2.3.2.27</ecNumber>
    </recommendedName>
</protein>
<keyword evidence="4 5" id="KW-0862">Zinc</keyword>
<evidence type="ECO:0000313" key="10">
    <source>
        <dbReference type="Proteomes" id="UP000618051"/>
    </source>
</evidence>
<feature type="region of interest" description="Disordered" evidence="6">
    <location>
        <begin position="204"/>
        <end position="243"/>
    </location>
</feature>
<reference evidence="8" key="1">
    <citation type="submission" date="2020-10" db="EMBL/GenBank/DDBJ databases">
        <title>Feather gene expression reveals the developmental basis of iridescence in African starlings.</title>
        <authorList>
            <person name="Rubenstein D.R."/>
        </authorList>
    </citation>
    <scope>NUCLEOTIDE SEQUENCE</scope>
    <source>
        <strain evidence="8">SS15</strain>
        <tissue evidence="8">Liver</tissue>
    </source>
</reference>
<accession>A0A835NKP1</accession>
<proteinExistence type="inferred from homology"/>
<dbReference type="FunFam" id="2.60.210.10:FF:000002">
    <property type="entry name" value="E3 ubiquitin-protein ligase"/>
    <property type="match status" value="1"/>
</dbReference>
<dbReference type="Gene3D" id="3.30.160.60">
    <property type="entry name" value="Classic Zinc Finger"/>
    <property type="match status" value="1"/>
</dbReference>
<dbReference type="AlphaFoldDB" id="A0A835NKP1"/>
<dbReference type="OrthoDB" id="6590493at2759"/>
<dbReference type="UniPathway" id="UPA00143"/>
<comment type="domain">
    <text evidence="5">The SBD domain (substrate-binding domain) mediates the interaction with substrate proteins. It is related to the TRAF family.</text>
</comment>
<dbReference type="GO" id="GO:0008270">
    <property type="term" value="F:zinc ion binding"/>
    <property type="evidence" value="ECO:0007669"/>
    <property type="project" value="UniProtKB-KW"/>
</dbReference>
<feature type="compositionally biased region" description="Basic and acidic residues" evidence="6">
    <location>
        <begin position="1105"/>
        <end position="1118"/>
    </location>
</feature>
<dbReference type="GO" id="GO:0061630">
    <property type="term" value="F:ubiquitin protein ligase activity"/>
    <property type="evidence" value="ECO:0007669"/>
    <property type="project" value="UniProtKB-EC"/>
</dbReference>
<comment type="catalytic activity">
    <reaction evidence="5">
        <text>S-ubiquitinyl-[E2 ubiquitin-conjugating enzyme]-L-cysteine + [acceptor protein]-L-lysine = [E2 ubiquitin-conjugating enzyme]-L-cysteine + N(6)-ubiquitinyl-[acceptor protein]-L-lysine.</text>
        <dbReference type="EC" id="2.3.2.27"/>
    </reaction>
</comment>
<comment type="caution">
    <text evidence="8">The sequence shown here is derived from an EMBL/GenBank/DDBJ whole genome shotgun (WGS) entry which is preliminary data.</text>
</comment>
<evidence type="ECO:0000256" key="3">
    <source>
        <dbReference type="ARBA" id="ARBA00022771"/>
    </source>
</evidence>
<evidence type="ECO:0000259" key="7">
    <source>
        <dbReference type="Pfam" id="PF03145"/>
    </source>
</evidence>
<dbReference type="GO" id="GO:0005737">
    <property type="term" value="C:cytoplasm"/>
    <property type="evidence" value="ECO:0007669"/>
    <property type="project" value="InterPro"/>
</dbReference>
<evidence type="ECO:0000313" key="9">
    <source>
        <dbReference type="EMBL" id="KAI1241858.1"/>
    </source>
</evidence>
<dbReference type="SUPFAM" id="SSF49599">
    <property type="entry name" value="TRAF domain-like"/>
    <property type="match status" value="1"/>
</dbReference>